<evidence type="ECO:0000256" key="2">
    <source>
        <dbReference type="ARBA" id="ARBA00010617"/>
    </source>
</evidence>
<accession>A0A8J7C630</accession>
<evidence type="ECO:0000313" key="6">
    <source>
        <dbReference type="Proteomes" id="UP000629098"/>
    </source>
</evidence>
<dbReference type="InterPro" id="IPR002401">
    <property type="entry name" value="Cyt_P450_E_grp-I"/>
</dbReference>
<dbReference type="EMBL" id="JACXAE010000060">
    <property type="protein sequence ID" value="MBD2773804.1"/>
    <property type="molecule type" value="Genomic_DNA"/>
</dbReference>
<keyword evidence="3 4" id="KW-0349">Heme</keyword>
<dbReference type="InterPro" id="IPR017972">
    <property type="entry name" value="Cyt_P450_CS"/>
</dbReference>
<dbReference type="GO" id="GO:0016705">
    <property type="term" value="F:oxidoreductase activity, acting on paired donors, with incorporation or reduction of molecular oxygen"/>
    <property type="evidence" value="ECO:0007669"/>
    <property type="project" value="InterPro"/>
</dbReference>
<dbReference type="GO" id="GO:0004497">
    <property type="term" value="F:monooxygenase activity"/>
    <property type="evidence" value="ECO:0007669"/>
    <property type="project" value="UniProtKB-KW"/>
</dbReference>
<dbReference type="SUPFAM" id="SSF48264">
    <property type="entry name" value="Cytochrome P450"/>
    <property type="match status" value="1"/>
</dbReference>
<keyword evidence="4" id="KW-0560">Oxidoreductase</keyword>
<protein>
    <submittedName>
        <fullName evidence="5">Cytochrome P450</fullName>
    </submittedName>
</protein>
<comment type="cofactor">
    <cofactor evidence="1 3">
        <name>heme</name>
        <dbReference type="ChEBI" id="CHEBI:30413"/>
    </cofactor>
</comment>
<feature type="binding site" description="axial binding residue" evidence="3">
    <location>
        <position position="394"/>
    </location>
    <ligand>
        <name>heme</name>
        <dbReference type="ChEBI" id="CHEBI:30413"/>
    </ligand>
    <ligandPart>
        <name>Fe</name>
        <dbReference type="ChEBI" id="CHEBI:18248"/>
    </ligandPart>
</feature>
<name>A0A8J7C630_9CYAN</name>
<dbReference type="AlphaFoldDB" id="A0A8J7C630"/>
<dbReference type="Proteomes" id="UP000629098">
    <property type="component" value="Unassembled WGS sequence"/>
</dbReference>
<dbReference type="InterPro" id="IPR001128">
    <property type="entry name" value="Cyt_P450"/>
</dbReference>
<dbReference type="GO" id="GO:0020037">
    <property type="term" value="F:heme binding"/>
    <property type="evidence" value="ECO:0007669"/>
    <property type="project" value="InterPro"/>
</dbReference>
<dbReference type="RefSeq" id="WP_190830018.1">
    <property type="nucleotide sequence ID" value="NZ_CAWPPI010000060.1"/>
</dbReference>
<dbReference type="PRINTS" id="PR00463">
    <property type="entry name" value="EP450I"/>
</dbReference>
<reference evidence="5" key="1">
    <citation type="submission" date="2020-09" db="EMBL/GenBank/DDBJ databases">
        <title>Iningainema tapete sp. nov. (Scytonemataceae, Cyanobacteria) from greenhouses in central Florida (USA) produces two types of nodularin with biosynthetic potential for microcystin-LR and anabaenopeptins.</title>
        <authorList>
            <person name="Berthold D.E."/>
            <person name="Lefler F.W."/>
            <person name="Huang I.-S."/>
            <person name="Abdulla H."/>
            <person name="Zimba P.V."/>
            <person name="Laughinghouse H.D. IV."/>
        </authorList>
    </citation>
    <scope>NUCLEOTIDE SEQUENCE</scope>
    <source>
        <strain evidence="5">BLCCT55</strain>
    </source>
</reference>
<evidence type="ECO:0000256" key="1">
    <source>
        <dbReference type="ARBA" id="ARBA00001971"/>
    </source>
</evidence>
<gene>
    <name evidence="5" type="ORF">ICL16_17430</name>
</gene>
<proteinExistence type="inferred from homology"/>
<keyword evidence="6" id="KW-1185">Reference proteome</keyword>
<dbReference type="InterPro" id="IPR036396">
    <property type="entry name" value="Cyt_P450_sf"/>
</dbReference>
<dbReference type="GO" id="GO:0005506">
    <property type="term" value="F:iron ion binding"/>
    <property type="evidence" value="ECO:0007669"/>
    <property type="project" value="InterPro"/>
</dbReference>
<keyword evidence="4" id="KW-0503">Monooxygenase</keyword>
<evidence type="ECO:0000256" key="3">
    <source>
        <dbReference type="PIRSR" id="PIRSR602401-1"/>
    </source>
</evidence>
<sequence length="462" mass="52819">MQLPNVLKTPSVLQKLQWVVDPVQYMESAAQQYPDIFSAEVIGFGGTVVFVNHPQAIQEIFTNERNKFAAVGEVNRIFQPIIGDYGMLLLDGDRHKRLRQLLIPPFHGERLQAYSQLICHLTEKVFSQLSIDKPFVARTALQEISLSVILQIVFGVSEGERYQQLKNLLVSLLDVFDSPVTSGALFFPFLQQNLGAWSPWGRFLRQRSSVDELLYTEIAERRKQSNSDRIDILSLLISAKDEEGQSLTDQELHDQLMSMLLAGYETTATTMAWAFYWIHQKPEVLKKLLQELDKLDDYRNFASIVRLPYLSAVCNETMRIYPVGMFAMPRVVQQPVKLVGHPLEPGTLLLCCIYLTHHNQDSYPQPKEFKPERFLERQFSPYEFMPFGGGVRRCIGDALAVFQMKLVLVTILSRYQLALVDRQPERPQRRGFTLAPSRGVKLVIRGRRVSQESRVTTATTPA</sequence>
<dbReference type="PANTHER" id="PTHR24305:SF166">
    <property type="entry name" value="CYTOCHROME P450 12A4, MITOCHONDRIAL-RELATED"/>
    <property type="match status" value="1"/>
</dbReference>
<comment type="similarity">
    <text evidence="2 4">Belongs to the cytochrome P450 family.</text>
</comment>
<keyword evidence="3 4" id="KW-0408">Iron</keyword>
<dbReference type="Pfam" id="PF00067">
    <property type="entry name" value="p450"/>
    <property type="match status" value="1"/>
</dbReference>
<comment type="caution">
    <text evidence="5">The sequence shown here is derived from an EMBL/GenBank/DDBJ whole genome shotgun (WGS) entry which is preliminary data.</text>
</comment>
<keyword evidence="3 4" id="KW-0479">Metal-binding</keyword>
<dbReference type="InterPro" id="IPR050121">
    <property type="entry name" value="Cytochrome_P450_monoxygenase"/>
</dbReference>
<dbReference type="PROSITE" id="PS00086">
    <property type="entry name" value="CYTOCHROME_P450"/>
    <property type="match status" value="1"/>
</dbReference>
<organism evidence="5 6">
    <name type="scientific">Iningainema tapete BLCC-T55</name>
    <dbReference type="NCBI Taxonomy" id="2748662"/>
    <lineage>
        <taxon>Bacteria</taxon>
        <taxon>Bacillati</taxon>
        <taxon>Cyanobacteriota</taxon>
        <taxon>Cyanophyceae</taxon>
        <taxon>Nostocales</taxon>
        <taxon>Scytonemataceae</taxon>
        <taxon>Iningainema tapete</taxon>
    </lineage>
</organism>
<evidence type="ECO:0000313" key="5">
    <source>
        <dbReference type="EMBL" id="MBD2773804.1"/>
    </source>
</evidence>
<dbReference type="PANTHER" id="PTHR24305">
    <property type="entry name" value="CYTOCHROME P450"/>
    <property type="match status" value="1"/>
</dbReference>
<dbReference type="PRINTS" id="PR00385">
    <property type="entry name" value="P450"/>
</dbReference>
<evidence type="ECO:0000256" key="4">
    <source>
        <dbReference type="RuleBase" id="RU000461"/>
    </source>
</evidence>
<dbReference type="Gene3D" id="1.10.630.10">
    <property type="entry name" value="Cytochrome P450"/>
    <property type="match status" value="1"/>
</dbReference>
<dbReference type="CDD" id="cd11053">
    <property type="entry name" value="CYP110-like"/>
    <property type="match status" value="1"/>
</dbReference>